<evidence type="ECO:0000313" key="2">
    <source>
        <dbReference type="EMBL" id="TYO95750.1"/>
    </source>
</evidence>
<gene>
    <name evidence="2" type="ORF">EDC39_1177</name>
</gene>
<dbReference type="Gene3D" id="3.40.50.2000">
    <property type="entry name" value="Glycogen Phosphorylase B"/>
    <property type="match status" value="2"/>
</dbReference>
<dbReference type="Pfam" id="PF00534">
    <property type="entry name" value="Glycos_transf_1"/>
    <property type="match status" value="1"/>
</dbReference>
<dbReference type="GO" id="GO:0016757">
    <property type="term" value="F:glycosyltransferase activity"/>
    <property type="evidence" value="ECO:0007669"/>
    <property type="project" value="InterPro"/>
</dbReference>
<dbReference type="PANTHER" id="PTHR12526:SF595">
    <property type="entry name" value="BLL5217 PROTEIN"/>
    <property type="match status" value="1"/>
</dbReference>
<dbReference type="InterPro" id="IPR001296">
    <property type="entry name" value="Glyco_trans_1"/>
</dbReference>
<feature type="domain" description="Glycosyl transferase family 1" evidence="1">
    <location>
        <begin position="87"/>
        <end position="245"/>
    </location>
</feature>
<name>A0A5D3WFL3_9BACT</name>
<sequence length="324" mass="37014">MGDIDVIHMHGWLDYIYDGIFSPPLPIVMTLHVPANDSLIKKDHCQRFNTMQNPYMHFVAISEYQKQQYNGLMNIKTIHHGIEIRDWHFKEQPVKGSYLFTIGRITQVKGQDKAIEVAKKTGFKLIIAGCVQNKFADQEFFESLKGSIDLFVDIGKHRVDKDYYEKVMKPLLDCDKQIIYLGELSSEQKKQWYLHAWATLFPIQWGEPFGLVLIESMACGTPVLAFKEGAVPEIVVDGKTGFVMNSLDGMIGAVDRINSIDPRECQRHVQNHFSITSMAQKYSELYQQILDKYKTSVNFGRLPIDNISKPLPPGNIASEGNYYA</sequence>
<dbReference type="EMBL" id="VNIB01000017">
    <property type="protein sequence ID" value="TYO95750.1"/>
    <property type="molecule type" value="Genomic_DNA"/>
</dbReference>
<dbReference type="PANTHER" id="PTHR12526">
    <property type="entry name" value="GLYCOSYLTRANSFERASE"/>
    <property type="match status" value="1"/>
</dbReference>
<protein>
    <submittedName>
        <fullName evidence="2">Glycosyltransferase involved in cell wall biosynthesis</fullName>
    </submittedName>
</protein>
<dbReference type="AlphaFoldDB" id="A0A5D3WFL3"/>
<organism evidence="2 3">
    <name type="scientific">Geothermobacter ehrlichii</name>
    <dbReference type="NCBI Taxonomy" id="213224"/>
    <lineage>
        <taxon>Bacteria</taxon>
        <taxon>Pseudomonadati</taxon>
        <taxon>Thermodesulfobacteriota</taxon>
        <taxon>Desulfuromonadia</taxon>
        <taxon>Desulfuromonadales</taxon>
        <taxon>Geothermobacteraceae</taxon>
        <taxon>Geothermobacter</taxon>
    </lineage>
</organism>
<reference evidence="2 3" key="1">
    <citation type="submission" date="2019-07" db="EMBL/GenBank/DDBJ databases">
        <title>Genomic Encyclopedia of Type Strains, Phase IV (KMG-IV): sequencing the most valuable type-strain genomes for metagenomic binning, comparative biology and taxonomic classification.</title>
        <authorList>
            <person name="Goeker M."/>
        </authorList>
    </citation>
    <scope>NUCLEOTIDE SEQUENCE [LARGE SCALE GENOMIC DNA]</scope>
    <source>
        <strain evidence="2 3">SS015</strain>
    </source>
</reference>
<dbReference type="Proteomes" id="UP000324159">
    <property type="component" value="Unassembled WGS sequence"/>
</dbReference>
<comment type="caution">
    <text evidence="2">The sequence shown here is derived from an EMBL/GenBank/DDBJ whole genome shotgun (WGS) entry which is preliminary data.</text>
</comment>
<keyword evidence="2" id="KW-0808">Transferase</keyword>
<accession>A0A5D3WFL3</accession>
<dbReference type="SUPFAM" id="SSF53756">
    <property type="entry name" value="UDP-Glycosyltransferase/glycogen phosphorylase"/>
    <property type="match status" value="1"/>
</dbReference>
<evidence type="ECO:0000313" key="3">
    <source>
        <dbReference type="Proteomes" id="UP000324159"/>
    </source>
</evidence>
<evidence type="ECO:0000259" key="1">
    <source>
        <dbReference type="Pfam" id="PF00534"/>
    </source>
</evidence>
<proteinExistence type="predicted"/>
<keyword evidence="3" id="KW-1185">Reference proteome</keyword>